<accession>A0A285NYE6</accession>
<name>A0A285NYE6_9BACI</name>
<protein>
    <submittedName>
        <fullName evidence="1">Uncharacterized protein</fullName>
    </submittedName>
</protein>
<reference evidence="2" key="1">
    <citation type="submission" date="2017-09" db="EMBL/GenBank/DDBJ databases">
        <authorList>
            <person name="Varghese N."/>
            <person name="Submissions S."/>
        </authorList>
    </citation>
    <scope>NUCLEOTIDE SEQUENCE [LARGE SCALE GENOMIC DNA]</scope>
    <source>
        <strain evidence="2">CGMCC 1.8913</strain>
    </source>
</reference>
<dbReference type="RefSeq" id="WP_097042484.1">
    <property type="nucleotide sequence ID" value="NZ_OBEK01000003.1"/>
</dbReference>
<proteinExistence type="predicted"/>
<gene>
    <name evidence="1" type="ORF">SAMN05421503_2434</name>
</gene>
<keyword evidence="2" id="KW-1185">Reference proteome</keyword>
<dbReference type="Proteomes" id="UP000219356">
    <property type="component" value="Unassembled WGS sequence"/>
</dbReference>
<dbReference type="AlphaFoldDB" id="A0A285NYE6"/>
<evidence type="ECO:0000313" key="1">
    <source>
        <dbReference type="EMBL" id="SNZ14512.1"/>
    </source>
</evidence>
<organism evidence="1 2">
    <name type="scientific">Terribacillus aidingensis</name>
    <dbReference type="NCBI Taxonomy" id="586416"/>
    <lineage>
        <taxon>Bacteria</taxon>
        <taxon>Bacillati</taxon>
        <taxon>Bacillota</taxon>
        <taxon>Bacilli</taxon>
        <taxon>Bacillales</taxon>
        <taxon>Bacillaceae</taxon>
        <taxon>Terribacillus</taxon>
    </lineage>
</organism>
<sequence length="171" mass="19841">MNRLDRIAQLESTQYTKSDLAEMVVKLEEATKHKPAAESEIAEKYEGVILINGLVPGRSRLFFEGKEIKDYETIRLFVDSERNSTTLSMQHPDKVVSFLKGQPSRFNSKIHYNRLAAMPVEEREKKLDLMTNKSLRYLVNQMLAVIFDLKATVKKKTHQLAEYHNQEKVKQ</sequence>
<evidence type="ECO:0000313" key="2">
    <source>
        <dbReference type="Proteomes" id="UP000219356"/>
    </source>
</evidence>
<dbReference type="EMBL" id="OBEK01000003">
    <property type="protein sequence ID" value="SNZ14512.1"/>
    <property type="molecule type" value="Genomic_DNA"/>
</dbReference>